<feature type="domain" description="CusB-like beta-barrel" evidence="3">
    <location>
        <begin position="217"/>
        <end position="286"/>
    </location>
</feature>
<accession>A0A9D2HVN1</accession>
<feature type="domain" description="YknX-like C-terminal permuted SH3-like" evidence="4">
    <location>
        <begin position="292"/>
        <end position="361"/>
    </location>
</feature>
<dbReference type="GO" id="GO:0015562">
    <property type="term" value="F:efflux transmembrane transporter activity"/>
    <property type="evidence" value="ECO:0007669"/>
    <property type="project" value="TreeGrafter"/>
</dbReference>
<dbReference type="InterPro" id="IPR006143">
    <property type="entry name" value="RND_pump_MFP"/>
</dbReference>
<dbReference type="GO" id="GO:1990281">
    <property type="term" value="C:efflux pump complex"/>
    <property type="evidence" value="ECO:0007669"/>
    <property type="project" value="TreeGrafter"/>
</dbReference>
<protein>
    <submittedName>
        <fullName evidence="5">Efflux RND transporter periplasmic adaptor subunit</fullName>
    </submittedName>
</protein>
<dbReference type="Gene3D" id="2.40.30.170">
    <property type="match status" value="1"/>
</dbReference>
<keyword evidence="2" id="KW-0732">Signal</keyword>
<evidence type="ECO:0000256" key="2">
    <source>
        <dbReference type="SAM" id="SignalP"/>
    </source>
</evidence>
<dbReference type="Gene3D" id="2.40.420.20">
    <property type="match status" value="1"/>
</dbReference>
<evidence type="ECO:0000313" key="6">
    <source>
        <dbReference type="Proteomes" id="UP000823862"/>
    </source>
</evidence>
<evidence type="ECO:0000256" key="1">
    <source>
        <dbReference type="ARBA" id="ARBA00009477"/>
    </source>
</evidence>
<dbReference type="PANTHER" id="PTHR30469">
    <property type="entry name" value="MULTIDRUG RESISTANCE PROTEIN MDTA"/>
    <property type="match status" value="1"/>
</dbReference>
<dbReference type="PROSITE" id="PS51257">
    <property type="entry name" value="PROKAR_LIPOPROTEIN"/>
    <property type="match status" value="1"/>
</dbReference>
<dbReference type="NCBIfam" id="TIGR01730">
    <property type="entry name" value="RND_mfp"/>
    <property type="match status" value="1"/>
</dbReference>
<organism evidence="5 6">
    <name type="scientific">Candidatus Bacteroides avicola</name>
    <dbReference type="NCBI Taxonomy" id="2838468"/>
    <lineage>
        <taxon>Bacteria</taxon>
        <taxon>Pseudomonadati</taxon>
        <taxon>Bacteroidota</taxon>
        <taxon>Bacteroidia</taxon>
        <taxon>Bacteroidales</taxon>
        <taxon>Bacteroidaceae</taxon>
        <taxon>Bacteroides</taxon>
    </lineage>
</organism>
<comment type="caution">
    <text evidence="5">The sequence shown here is derived from an EMBL/GenBank/DDBJ whole genome shotgun (WGS) entry which is preliminary data.</text>
</comment>
<feature type="chain" id="PRO_5039171308" evidence="2">
    <location>
        <begin position="20"/>
        <end position="365"/>
    </location>
</feature>
<reference evidence="5" key="2">
    <citation type="submission" date="2021-04" db="EMBL/GenBank/DDBJ databases">
        <authorList>
            <person name="Gilroy R."/>
        </authorList>
    </citation>
    <scope>NUCLEOTIDE SEQUENCE</scope>
    <source>
        <strain evidence="5">ChiHjej12B11-9795</strain>
    </source>
</reference>
<dbReference type="Proteomes" id="UP000823862">
    <property type="component" value="Unassembled WGS sequence"/>
</dbReference>
<evidence type="ECO:0000259" key="3">
    <source>
        <dbReference type="Pfam" id="PF25954"/>
    </source>
</evidence>
<dbReference type="Pfam" id="PF25989">
    <property type="entry name" value="YknX_C"/>
    <property type="match status" value="1"/>
</dbReference>
<dbReference type="InterPro" id="IPR058792">
    <property type="entry name" value="Beta-barrel_RND_2"/>
</dbReference>
<dbReference type="SUPFAM" id="SSF111369">
    <property type="entry name" value="HlyD-like secretion proteins"/>
    <property type="match status" value="1"/>
</dbReference>
<proteinExistence type="inferred from homology"/>
<feature type="signal peptide" evidence="2">
    <location>
        <begin position="1"/>
        <end position="19"/>
    </location>
</feature>
<dbReference type="AlphaFoldDB" id="A0A9D2HVN1"/>
<comment type="similarity">
    <text evidence="1">Belongs to the membrane fusion protein (MFP) (TC 8.A.1) family.</text>
</comment>
<dbReference type="EMBL" id="DWZI01000008">
    <property type="protein sequence ID" value="HJA84912.1"/>
    <property type="molecule type" value="Genomic_DNA"/>
</dbReference>
<name>A0A9D2HVN1_9BACE</name>
<dbReference type="Gene3D" id="2.40.50.100">
    <property type="match status" value="1"/>
</dbReference>
<sequence length="365" mass="40043">MFIRKNPKRLCQWFCVALAVLTVACSESKTDTVGEEEGVNTVLPDEQNEVTVQVLERKDFEHELVSNGKLTAGQQANLKFETQGVVAAVYVKNGQLVRKGQKLAELDKYSLTRKTIQARDAMEEARLQMQDVLIGQGYAAGDTTHAPADIVRLARVKSGYDRSVADYELAKREEENATLKAPFDGVIANLFSKPFNEPDSSEPFCTVVGTQGMEADFTVLENELPLIKAGDRVEVTPYSDATSHYTGRISEINPLVDDKGMVRVKAIVNGQGKLFSGMNVRISVHRSLGKQLVIPKSAVVLRSGKQVVFTLQDGKAMWHYVQTGLENSDSYSLVETADGLKEGDVVIVTGNVNLAHEAPVKVIEN</sequence>
<dbReference type="InterPro" id="IPR058637">
    <property type="entry name" value="YknX-like_C"/>
</dbReference>
<dbReference type="Pfam" id="PF25954">
    <property type="entry name" value="Beta-barrel_RND_2"/>
    <property type="match status" value="1"/>
</dbReference>
<evidence type="ECO:0000259" key="4">
    <source>
        <dbReference type="Pfam" id="PF25989"/>
    </source>
</evidence>
<evidence type="ECO:0000313" key="5">
    <source>
        <dbReference type="EMBL" id="HJA84912.1"/>
    </source>
</evidence>
<reference evidence="5" key="1">
    <citation type="journal article" date="2021" name="PeerJ">
        <title>Extensive microbial diversity within the chicken gut microbiome revealed by metagenomics and culture.</title>
        <authorList>
            <person name="Gilroy R."/>
            <person name="Ravi A."/>
            <person name="Getino M."/>
            <person name="Pursley I."/>
            <person name="Horton D.L."/>
            <person name="Alikhan N.F."/>
            <person name="Baker D."/>
            <person name="Gharbi K."/>
            <person name="Hall N."/>
            <person name="Watson M."/>
            <person name="Adriaenssens E.M."/>
            <person name="Foster-Nyarko E."/>
            <person name="Jarju S."/>
            <person name="Secka A."/>
            <person name="Antonio M."/>
            <person name="Oren A."/>
            <person name="Chaudhuri R.R."/>
            <person name="La Ragione R."/>
            <person name="Hildebrand F."/>
            <person name="Pallen M.J."/>
        </authorList>
    </citation>
    <scope>NUCLEOTIDE SEQUENCE</scope>
    <source>
        <strain evidence="5">ChiHjej12B11-9795</strain>
    </source>
</reference>
<gene>
    <name evidence="5" type="ORF">H9950_01710</name>
</gene>